<evidence type="ECO:0008006" key="4">
    <source>
        <dbReference type="Google" id="ProtNLM"/>
    </source>
</evidence>
<dbReference type="Ensembl" id="ENSPMGT00000028925.1">
    <property type="protein sequence ID" value="ENSPMGP00000027151.1"/>
    <property type="gene ID" value="ENSPMGG00000021921.1"/>
</dbReference>
<dbReference type="AlphaFoldDB" id="A0A3B4BF43"/>
<protein>
    <recommendedName>
        <fullName evidence="4">DUF4939 domain-containing protein</fullName>
    </recommendedName>
</protein>
<reference evidence="2" key="2">
    <citation type="submission" date="2025-09" db="UniProtKB">
        <authorList>
            <consortium name="Ensembl"/>
        </authorList>
    </citation>
    <scope>IDENTIFICATION</scope>
</reference>
<feature type="compositionally biased region" description="Basic and acidic residues" evidence="1">
    <location>
        <begin position="1"/>
        <end position="11"/>
    </location>
</feature>
<feature type="region of interest" description="Disordered" evidence="1">
    <location>
        <begin position="1"/>
        <end position="30"/>
    </location>
</feature>
<name>A0A3B4BF43_9GOBI</name>
<sequence>GNRKGRVERGKFPAAPHSQESRGTNPDPYSGQPSLCRGFLFQCSSMFQQRTACFTPDAAKIRYMCAVLRGRALQWAEPWTSIVLPLLNTSQVSQFGSRQKIFP</sequence>
<evidence type="ECO:0000256" key="1">
    <source>
        <dbReference type="SAM" id="MobiDB-lite"/>
    </source>
</evidence>
<evidence type="ECO:0000313" key="3">
    <source>
        <dbReference type="Proteomes" id="UP000261520"/>
    </source>
</evidence>
<evidence type="ECO:0000313" key="2">
    <source>
        <dbReference type="Ensembl" id="ENSPMGP00000027151.1"/>
    </source>
</evidence>
<reference evidence="2" key="1">
    <citation type="submission" date="2025-08" db="UniProtKB">
        <authorList>
            <consortium name="Ensembl"/>
        </authorList>
    </citation>
    <scope>IDENTIFICATION</scope>
</reference>
<keyword evidence="3" id="KW-1185">Reference proteome</keyword>
<proteinExistence type="predicted"/>
<accession>A0A3B4BF43</accession>
<organism evidence="2 3">
    <name type="scientific">Periophthalmus magnuspinnatus</name>
    <dbReference type="NCBI Taxonomy" id="409849"/>
    <lineage>
        <taxon>Eukaryota</taxon>
        <taxon>Metazoa</taxon>
        <taxon>Chordata</taxon>
        <taxon>Craniata</taxon>
        <taxon>Vertebrata</taxon>
        <taxon>Euteleostomi</taxon>
        <taxon>Actinopterygii</taxon>
        <taxon>Neopterygii</taxon>
        <taxon>Teleostei</taxon>
        <taxon>Neoteleostei</taxon>
        <taxon>Acanthomorphata</taxon>
        <taxon>Gobiaria</taxon>
        <taxon>Gobiiformes</taxon>
        <taxon>Gobioidei</taxon>
        <taxon>Gobiidae</taxon>
        <taxon>Oxudercinae</taxon>
        <taxon>Periophthalmus</taxon>
    </lineage>
</organism>
<dbReference type="Proteomes" id="UP000261520">
    <property type="component" value="Unplaced"/>
</dbReference>